<protein>
    <submittedName>
        <fullName evidence="1">23730_t:CDS:1</fullName>
    </submittedName>
</protein>
<keyword evidence="2" id="KW-1185">Reference proteome</keyword>
<dbReference type="Proteomes" id="UP000789405">
    <property type="component" value="Unassembled WGS sequence"/>
</dbReference>
<name>A0A9N9INB1_9GLOM</name>
<evidence type="ECO:0000313" key="2">
    <source>
        <dbReference type="Proteomes" id="UP000789405"/>
    </source>
</evidence>
<reference evidence="1" key="1">
    <citation type="submission" date="2021-06" db="EMBL/GenBank/DDBJ databases">
        <authorList>
            <person name="Kallberg Y."/>
            <person name="Tangrot J."/>
            <person name="Rosling A."/>
        </authorList>
    </citation>
    <scope>NUCLEOTIDE SEQUENCE</scope>
    <source>
        <strain evidence="1">MA453B</strain>
    </source>
</reference>
<proteinExistence type="predicted"/>
<accession>A0A9N9INB1</accession>
<gene>
    <name evidence="1" type="ORF">DERYTH_LOCUS16015</name>
</gene>
<evidence type="ECO:0000313" key="1">
    <source>
        <dbReference type="EMBL" id="CAG8741159.1"/>
    </source>
</evidence>
<feature type="non-terminal residue" evidence="1">
    <location>
        <position position="1"/>
    </location>
</feature>
<sequence>HLFMAPSLEKFVYKGKSYKTCNICRAVRTSKKEEPIEIISLYEVSNYITNTINNLENQAKLSLTYHI</sequence>
<comment type="caution">
    <text evidence="1">The sequence shown here is derived from an EMBL/GenBank/DDBJ whole genome shotgun (WGS) entry which is preliminary data.</text>
</comment>
<dbReference type="AlphaFoldDB" id="A0A9N9INB1"/>
<dbReference type="EMBL" id="CAJVPY010013543">
    <property type="protein sequence ID" value="CAG8741159.1"/>
    <property type="molecule type" value="Genomic_DNA"/>
</dbReference>
<organism evidence="1 2">
    <name type="scientific">Dentiscutata erythropus</name>
    <dbReference type="NCBI Taxonomy" id="1348616"/>
    <lineage>
        <taxon>Eukaryota</taxon>
        <taxon>Fungi</taxon>
        <taxon>Fungi incertae sedis</taxon>
        <taxon>Mucoromycota</taxon>
        <taxon>Glomeromycotina</taxon>
        <taxon>Glomeromycetes</taxon>
        <taxon>Diversisporales</taxon>
        <taxon>Gigasporaceae</taxon>
        <taxon>Dentiscutata</taxon>
    </lineage>
</organism>